<proteinExistence type="predicted"/>
<gene>
    <name evidence="3" type="ORF">SAMN04487948_11562</name>
</gene>
<feature type="domain" description="DUF7961" evidence="1">
    <location>
        <begin position="4"/>
        <end position="146"/>
    </location>
</feature>
<dbReference type="InterPro" id="IPR058992">
    <property type="entry name" value="DUF7961_N"/>
</dbReference>
<evidence type="ECO:0000313" key="4">
    <source>
        <dbReference type="Proteomes" id="UP000199126"/>
    </source>
</evidence>
<sequence>MKQVTETNQGDIDVKRISNLGELAFESFCREYLPVEMWHWENDDAMRLCNPESYSGHDFEVFGYTVDVKTSRDVSAFLPKTLYENDPDDDIIVMAWHRDNEDALMLLGWVRTRTLEGKVSAEESYEGGNLSKLDHLAVRPMNELIDLGPNTAHMNQRPSSPFGPGDRVVKSGDADASVGVVIDVLPPEHEASVMGQTMDGEEIQVTFPATLDEGPGDWRTIHPAKLASYCHDQQIKCYTYKHTNLEFAENPFVSGDRVVKTSHDDPDVAIVITAEDGVQVVYEGQFDGEAVPVADLEEYCASHELSVYSYSVDEVAFADRE</sequence>
<organism evidence="3 4">
    <name type="scientific">Halogranum amylolyticum</name>
    <dbReference type="NCBI Taxonomy" id="660520"/>
    <lineage>
        <taxon>Archaea</taxon>
        <taxon>Methanobacteriati</taxon>
        <taxon>Methanobacteriota</taxon>
        <taxon>Stenosarchaea group</taxon>
        <taxon>Halobacteria</taxon>
        <taxon>Halobacteriales</taxon>
        <taxon>Haloferacaceae</taxon>
    </lineage>
</organism>
<dbReference type="Proteomes" id="UP000199126">
    <property type="component" value="Unassembled WGS sequence"/>
</dbReference>
<dbReference type="RefSeq" id="WP_244531613.1">
    <property type="nucleotide sequence ID" value="NZ_FODV01000015.1"/>
</dbReference>
<dbReference type="Pfam" id="PF25903">
    <property type="entry name" value="DUF7961_C"/>
    <property type="match status" value="1"/>
</dbReference>
<keyword evidence="4" id="KW-1185">Reference proteome</keyword>
<evidence type="ECO:0000259" key="2">
    <source>
        <dbReference type="Pfam" id="PF25903"/>
    </source>
</evidence>
<accession>A0A1H8VBB7</accession>
<dbReference type="EMBL" id="FODV01000015">
    <property type="protein sequence ID" value="SEP12740.1"/>
    <property type="molecule type" value="Genomic_DNA"/>
</dbReference>
<evidence type="ECO:0000259" key="1">
    <source>
        <dbReference type="Pfam" id="PF25902"/>
    </source>
</evidence>
<protein>
    <submittedName>
        <fullName evidence="3">Uncharacterized protein</fullName>
    </submittedName>
</protein>
<feature type="domain" description="DUF7961" evidence="2">
    <location>
        <begin position="165"/>
        <end position="246"/>
    </location>
</feature>
<name>A0A1H8VBB7_9EURY</name>
<dbReference type="Pfam" id="PF25902">
    <property type="entry name" value="DUF7961_N"/>
    <property type="match status" value="1"/>
</dbReference>
<dbReference type="InterPro" id="IPR058993">
    <property type="entry name" value="DUF7961_C"/>
</dbReference>
<reference evidence="4" key="1">
    <citation type="submission" date="2016-10" db="EMBL/GenBank/DDBJ databases">
        <authorList>
            <person name="Varghese N."/>
            <person name="Submissions S."/>
        </authorList>
    </citation>
    <scope>NUCLEOTIDE SEQUENCE [LARGE SCALE GENOMIC DNA]</scope>
    <source>
        <strain evidence="4">CGMCC 1.10121</strain>
    </source>
</reference>
<evidence type="ECO:0000313" key="3">
    <source>
        <dbReference type="EMBL" id="SEP12740.1"/>
    </source>
</evidence>
<dbReference type="AlphaFoldDB" id="A0A1H8VBB7"/>